<gene>
    <name evidence="2" type="ordered locus">SBI_07714</name>
</gene>
<dbReference type="PATRIC" id="fig|749414.3.peg.7932"/>
<evidence type="ECO:0000313" key="3">
    <source>
        <dbReference type="Proteomes" id="UP000000377"/>
    </source>
</evidence>
<dbReference type="RefSeq" id="WP_014180284.1">
    <property type="nucleotide sequence ID" value="NC_016582.1"/>
</dbReference>
<feature type="signal peptide" evidence="1">
    <location>
        <begin position="1"/>
        <end position="19"/>
    </location>
</feature>
<evidence type="ECO:0000313" key="2">
    <source>
        <dbReference type="EMBL" id="ADI10834.1"/>
    </source>
</evidence>
<dbReference type="AlphaFoldDB" id="D7CCY7"/>
<keyword evidence="3" id="KW-1185">Reference proteome</keyword>
<dbReference type="eggNOG" id="ENOG50347Y5">
    <property type="taxonomic scope" value="Bacteria"/>
</dbReference>
<evidence type="ECO:0000256" key="1">
    <source>
        <dbReference type="SAM" id="SignalP"/>
    </source>
</evidence>
<organism evidence="2 3">
    <name type="scientific">Streptomyces bingchenggensis (strain BCW-1)</name>
    <dbReference type="NCBI Taxonomy" id="749414"/>
    <lineage>
        <taxon>Bacteria</taxon>
        <taxon>Bacillati</taxon>
        <taxon>Actinomycetota</taxon>
        <taxon>Actinomycetes</taxon>
        <taxon>Kitasatosporales</taxon>
        <taxon>Streptomycetaceae</taxon>
        <taxon>Streptomyces</taxon>
    </lineage>
</organism>
<dbReference type="KEGG" id="sbh:SBI_07714"/>
<dbReference type="HOGENOM" id="CLU_2060022_0_0_11"/>
<reference evidence="2 3" key="1">
    <citation type="journal article" date="2010" name="J. Bacteriol.">
        <title>Genome sequence of the milbemycin-producing bacterium Streptomyces bingchenggensis.</title>
        <authorList>
            <person name="Wang X.J."/>
            <person name="Yan Y.J."/>
            <person name="Zhang B."/>
            <person name="An J."/>
            <person name="Wang J.J."/>
            <person name="Tian J."/>
            <person name="Jiang L."/>
            <person name="Chen Y.H."/>
            <person name="Huang S.X."/>
            <person name="Yin M."/>
            <person name="Zhang J."/>
            <person name="Gao A.L."/>
            <person name="Liu C.X."/>
            <person name="Zhu Z.X."/>
            <person name="Xiang W.S."/>
        </authorList>
    </citation>
    <scope>NUCLEOTIDE SEQUENCE [LARGE SCALE GENOMIC DNA]</scope>
    <source>
        <strain evidence="2 3">BCW-1</strain>
    </source>
</reference>
<accession>D7CCY7</accession>
<dbReference type="Proteomes" id="UP000000377">
    <property type="component" value="Chromosome"/>
</dbReference>
<protein>
    <submittedName>
        <fullName evidence="2">Uncharacterized protein</fullName>
    </submittedName>
</protein>
<feature type="chain" id="PRO_5039251004" evidence="1">
    <location>
        <begin position="20"/>
        <end position="119"/>
    </location>
</feature>
<sequence>MRRKIATLVIAGGAVMALAAPMSTAQAVSTTSQGITRSCTTWYDANTFGSGCKGGAGVFFMYASAQCKDGKQVFGEEVLITASSSYVWSYADCSAHGGYEIGTGRYSIEGGHGVSVRMR</sequence>
<proteinExistence type="predicted"/>
<keyword evidence="1" id="KW-0732">Signal</keyword>
<dbReference type="EMBL" id="CP002047">
    <property type="protein sequence ID" value="ADI10834.1"/>
    <property type="molecule type" value="Genomic_DNA"/>
</dbReference>
<name>D7CCY7_STRBB</name>